<protein>
    <submittedName>
        <fullName evidence="1">Uncharacterized protein</fullName>
    </submittedName>
</protein>
<reference evidence="1 2" key="1">
    <citation type="submission" date="2014-02" db="EMBL/GenBank/DDBJ databases">
        <title>The genome sequence of Colletotrichum fioriniae PJ7.</title>
        <authorList>
            <person name="Baroncelli R."/>
            <person name="Thon M.R."/>
        </authorList>
    </citation>
    <scope>NUCLEOTIDE SEQUENCE [LARGE SCALE GENOMIC DNA]</scope>
    <source>
        <strain evidence="1 2">PJ7</strain>
    </source>
</reference>
<organism evidence="1 2">
    <name type="scientific">Colletotrichum fioriniae PJ7</name>
    <dbReference type="NCBI Taxonomy" id="1445577"/>
    <lineage>
        <taxon>Eukaryota</taxon>
        <taxon>Fungi</taxon>
        <taxon>Dikarya</taxon>
        <taxon>Ascomycota</taxon>
        <taxon>Pezizomycotina</taxon>
        <taxon>Sordariomycetes</taxon>
        <taxon>Hypocreomycetidae</taxon>
        <taxon>Glomerellales</taxon>
        <taxon>Glomerellaceae</taxon>
        <taxon>Colletotrichum</taxon>
        <taxon>Colletotrichum acutatum species complex</taxon>
    </lineage>
</organism>
<dbReference type="OrthoDB" id="10437956at2759"/>
<evidence type="ECO:0000313" key="1">
    <source>
        <dbReference type="EMBL" id="EXF80669.1"/>
    </source>
</evidence>
<dbReference type="AlphaFoldDB" id="A0A010RRM2"/>
<dbReference type="HOGENOM" id="CLU_1713098_0_0_1"/>
<proteinExistence type="predicted"/>
<gene>
    <name evidence="1" type="ORF">CFIO01_07522</name>
</gene>
<sequence>MAGRLARIQARGKAEVILTAAGVSLLQDRGTAAARYPDTLRIRPTSMGWKVGWYRSDPVNTVNIYKPPPWLSSLGSRLVRLPGQEGWATGDGLWGAQVPLCLENAGCSHSQDQHPKSKVLHTQAVSAPLPLVLVPSLTPGPSSPQVAGAPARA</sequence>
<accession>A0A010RRM2</accession>
<comment type="caution">
    <text evidence="1">The sequence shown here is derived from an EMBL/GenBank/DDBJ whole genome shotgun (WGS) entry which is preliminary data.</text>
</comment>
<dbReference type="EMBL" id="JARH01000419">
    <property type="protein sequence ID" value="EXF80669.1"/>
    <property type="molecule type" value="Genomic_DNA"/>
</dbReference>
<dbReference type="KEGG" id="cfj:CFIO01_07522"/>
<keyword evidence="2" id="KW-1185">Reference proteome</keyword>
<evidence type="ECO:0000313" key="2">
    <source>
        <dbReference type="Proteomes" id="UP000020467"/>
    </source>
</evidence>
<name>A0A010RRM2_9PEZI</name>
<dbReference type="Proteomes" id="UP000020467">
    <property type="component" value="Unassembled WGS sequence"/>
</dbReference>